<dbReference type="AlphaFoldDB" id="A0A8S4P0C5"/>
<dbReference type="Gene3D" id="3.40.50.300">
    <property type="entry name" value="P-loop containing nucleotide triphosphate hydrolases"/>
    <property type="match status" value="1"/>
</dbReference>
<feature type="non-terminal residue" evidence="1">
    <location>
        <position position="1"/>
    </location>
</feature>
<dbReference type="Proteomes" id="UP000749559">
    <property type="component" value="Unassembled WGS sequence"/>
</dbReference>
<keyword evidence="2" id="KW-1185">Reference proteome</keyword>
<reference evidence="1" key="1">
    <citation type="submission" date="2022-03" db="EMBL/GenBank/DDBJ databases">
        <authorList>
            <person name="Martin C."/>
        </authorList>
    </citation>
    <scope>NUCLEOTIDE SEQUENCE</scope>
</reference>
<proteinExistence type="predicted"/>
<evidence type="ECO:0000313" key="2">
    <source>
        <dbReference type="Proteomes" id="UP000749559"/>
    </source>
</evidence>
<gene>
    <name evidence="1" type="ORF">OFUS_LOCUS13286</name>
</gene>
<comment type="caution">
    <text evidence="1">The sequence shown here is derived from an EMBL/GenBank/DDBJ whole genome shotgun (WGS) entry which is preliminary data.</text>
</comment>
<dbReference type="SUPFAM" id="SSF52540">
    <property type="entry name" value="P-loop containing nucleoside triphosphate hydrolases"/>
    <property type="match status" value="1"/>
</dbReference>
<name>A0A8S4P0C5_OWEFU</name>
<dbReference type="EMBL" id="CAIIXF020000006">
    <property type="protein sequence ID" value="CAH1787634.1"/>
    <property type="molecule type" value="Genomic_DNA"/>
</dbReference>
<dbReference type="InterPro" id="IPR027417">
    <property type="entry name" value="P-loop_NTPase"/>
</dbReference>
<organism evidence="1 2">
    <name type="scientific">Owenia fusiformis</name>
    <name type="common">Polychaete worm</name>
    <dbReference type="NCBI Taxonomy" id="6347"/>
    <lineage>
        <taxon>Eukaryota</taxon>
        <taxon>Metazoa</taxon>
        <taxon>Spiralia</taxon>
        <taxon>Lophotrochozoa</taxon>
        <taxon>Annelida</taxon>
        <taxon>Polychaeta</taxon>
        <taxon>Sedentaria</taxon>
        <taxon>Canalipalpata</taxon>
        <taxon>Sabellida</taxon>
        <taxon>Oweniida</taxon>
        <taxon>Oweniidae</taxon>
        <taxon>Owenia</taxon>
    </lineage>
</organism>
<evidence type="ECO:0000313" key="1">
    <source>
        <dbReference type="EMBL" id="CAH1787634.1"/>
    </source>
</evidence>
<sequence>MSTNGKYWMMPSEWQEEEILLDLYDRRAKLFSNPEYLEAYQKAREEGTREVYHTRVMIVGQYGVGKTSLKKRLLDEGSTREHNSTDGIQVDPSACYIDISNSVIWKTKAKGFTSKEDT</sequence>
<dbReference type="OrthoDB" id="6139794at2759"/>
<protein>
    <submittedName>
        <fullName evidence="1">Uncharacterized protein</fullName>
    </submittedName>
</protein>
<accession>A0A8S4P0C5</accession>